<feature type="compositionally biased region" description="Polar residues" evidence="1">
    <location>
        <begin position="269"/>
        <end position="288"/>
    </location>
</feature>
<reference evidence="2" key="1">
    <citation type="submission" date="2020-01" db="EMBL/GenBank/DDBJ databases">
        <authorList>
            <consortium name="DOE Joint Genome Institute"/>
            <person name="Haridas S."/>
            <person name="Albert R."/>
            <person name="Binder M."/>
            <person name="Bloem J."/>
            <person name="Labutti K."/>
            <person name="Salamov A."/>
            <person name="Andreopoulos B."/>
            <person name="Baker S.E."/>
            <person name="Barry K."/>
            <person name="Bills G."/>
            <person name="Bluhm B.H."/>
            <person name="Cannon C."/>
            <person name="Castanera R."/>
            <person name="Culley D.E."/>
            <person name="Daum C."/>
            <person name="Ezra D."/>
            <person name="Gonzalez J.B."/>
            <person name="Henrissat B."/>
            <person name="Kuo A."/>
            <person name="Liang C."/>
            <person name="Lipzen A."/>
            <person name="Lutzoni F."/>
            <person name="Magnuson J."/>
            <person name="Mondo S."/>
            <person name="Nolan M."/>
            <person name="Ohm R."/>
            <person name="Pangilinan J."/>
            <person name="Park H.-J."/>
            <person name="Ramirez L."/>
            <person name="Alfaro M."/>
            <person name="Sun H."/>
            <person name="Tritt A."/>
            <person name="Yoshinaga Y."/>
            <person name="Zwiers L.-H."/>
            <person name="Turgeon B.G."/>
            <person name="Goodwin S.B."/>
            <person name="Spatafora J.W."/>
            <person name="Crous P.W."/>
            <person name="Grigoriev I.V."/>
        </authorList>
    </citation>
    <scope>NUCLEOTIDE SEQUENCE</scope>
    <source>
        <strain evidence="2">CBS 394.84</strain>
    </source>
</reference>
<gene>
    <name evidence="2" type="ORF">K460DRAFT_434460</name>
</gene>
<feature type="compositionally biased region" description="Polar residues" evidence="1">
    <location>
        <begin position="370"/>
        <end position="384"/>
    </location>
</feature>
<dbReference type="GeneID" id="63855637"/>
<evidence type="ECO:0000313" key="3">
    <source>
        <dbReference type="Proteomes" id="UP000800039"/>
    </source>
</evidence>
<keyword evidence="3" id="KW-1185">Reference proteome</keyword>
<feature type="region of interest" description="Disordered" evidence="1">
    <location>
        <begin position="1"/>
        <end position="399"/>
    </location>
</feature>
<dbReference type="RefSeq" id="XP_040783897.1">
    <property type="nucleotide sequence ID" value="XM_040938382.1"/>
</dbReference>
<feature type="compositionally biased region" description="Polar residues" evidence="1">
    <location>
        <begin position="758"/>
        <end position="772"/>
    </location>
</feature>
<proteinExistence type="predicted"/>
<sequence length="811" mass="89098">MHHGFDQPTSSSVSRSTNTGACGQTQQSSTIHKRQAPYETPIPKQCIGEPTQPQSISARRRTDQPALALPQQSGEFRPPSTGHKSPAYLQGKNPYGQVLDKVEHPYREPKHTQTTDGPPSQAGSSSEGRQRTSGSLQFMTRPTPPEPERIVATSDSPPQLLPSRQPRKPVSVQATKIFFENKASQHQSAPPVPPSGAATIAKGASGRIQAQRPQSLALSQPPYTSMSSPTKVQAPEETDSDGALPLSRPPPESDHTDSQRVNPFVRPQAKSTAPDVTTRTTAVSQDSPISDVPGVGSDVEREASSHTTSANFLTDAASNVKDHGAERRAAAASSKSDEVSNAPLIALQGAKRTKQRQTSEETVRRRYTRKSLSATETEEATASNDPKIHPQGRRPKPCRNVRRGFAEGKHFWATAPKRYPAAYRDNLGETVDVRKRLEDIATRDLSHDGSSRRSTTSTQVPIATVGVQPDYHTIEVPDHIDWRAAYGRRKTQDFGFPGARIKPRGTSRALKPLHDPGSWTRRACGHFSYMGKDEHRKFASRKKCRQCSNNVPPSEPEPLYHRPARKRAAADSSTSSSSTSIKYEDACGRPSKRRKHHSECMPADKCGDTFAKDLEYFVDSILEEHTNSLQAVINNLKHSKPNITQLQSVSEDLVQRYQTRSPVCQPASKLHTREWQSPRLYIPPRVAEKLNVRFPGQLGPNMNESRASLRESIKSATELVELVNSAADDLGIDLDSRPSALDEEVFRNAPVEGVPPVSLSSGQSGPSRTEGNGFSEDIWMQQALGQLSELSEEQTRFVEELDVITDDLGVQ</sequence>
<feature type="compositionally biased region" description="Polar residues" evidence="1">
    <location>
        <begin position="7"/>
        <end position="30"/>
    </location>
</feature>
<protein>
    <submittedName>
        <fullName evidence="2">Uncharacterized protein</fullName>
    </submittedName>
</protein>
<dbReference type="OrthoDB" id="270171at2759"/>
<feature type="compositionally biased region" description="Polar residues" evidence="1">
    <location>
        <begin position="114"/>
        <end position="140"/>
    </location>
</feature>
<dbReference type="EMBL" id="ML976618">
    <property type="protein sequence ID" value="KAF1841334.1"/>
    <property type="molecule type" value="Genomic_DNA"/>
</dbReference>
<feature type="compositionally biased region" description="Polar residues" evidence="1">
    <location>
        <begin position="211"/>
        <end position="231"/>
    </location>
</feature>
<comment type="caution">
    <text evidence="2">The sequence shown here is derived from an EMBL/GenBank/DDBJ whole genome shotgun (WGS) entry which is preliminary data.</text>
</comment>
<evidence type="ECO:0000313" key="2">
    <source>
        <dbReference type="EMBL" id="KAF1841334.1"/>
    </source>
</evidence>
<organism evidence="2 3">
    <name type="scientific">Cucurbitaria berberidis CBS 394.84</name>
    <dbReference type="NCBI Taxonomy" id="1168544"/>
    <lineage>
        <taxon>Eukaryota</taxon>
        <taxon>Fungi</taxon>
        <taxon>Dikarya</taxon>
        <taxon>Ascomycota</taxon>
        <taxon>Pezizomycotina</taxon>
        <taxon>Dothideomycetes</taxon>
        <taxon>Pleosporomycetidae</taxon>
        <taxon>Pleosporales</taxon>
        <taxon>Pleosporineae</taxon>
        <taxon>Cucurbitariaceae</taxon>
        <taxon>Cucurbitaria</taxon>
    </lineage>
</organism>
<feature type="compositionally biased region" description="Basic and acidic residues" evidence="1">
    <location>
        <begin position="320"/>
        <end position="329"/>
    </location>
</feature>
<feature type="compositionally biased region" description="Basic residues" evidence="1">
    <location>
        <begin position="390"/>
        <end position="399"/>
    </location>
</feature>
<feature type="region of interest" description="Disordered" evidence="1">
    <location>
        <begin position="540"/>
        <end position="600"/>
    </location>
</feature>
<feature type="non-terminal residue" evidence="2">
    <location>
        <position position="811"/>
    </location>
</feature>
<evidence type="ECO:0000256" key="1">
    <source>
        <dbReference type="SAM" id="MobiDB-lite"/>
    </source>
</evidence>
<feature type="compositionally biased region" description="Basic and acidic residues" evidence="1">
    <location>
        <begin position="100"/>
        <end position="113"/>
    </location>
</feature>
<name>A0A9P4G9A1_9PLEO</name>
<feature type="region of interest" description="Disordered" evidence="1">
    <location>
        <begin position="494"/>
        <end position="514"/>
    </location>
</feature>
<dbReference type="AlphaFoldDB" id="A0A9P4G9A1"/>
<accession>A0A9P4G9A1</accession>
<dbReference type="Proteomes" id="UP000800039">
    <property type="component" value="Unassembled WGS sequence"/>
</dbReference>
<feature type="region of interest" description="Disordered" evidence="1">
    <location>
        <begin position="752"/>
        <end position="773"/>
    </location>
</feature>